<dbReference type="GO" id="GO:0005840">
    <property type="term" value="C:ribosome"/>
    <property type="evidence" value="ECO:0007669"/>
    <property type="project" value="UniProtKB-KW"/>
</dbReference>
<proteinExistence type="inferred from homology"/>
<dbReference type="GO" id="GO:0006412">
    <property type="term" value="P:translation"/>
    <property type="evidence" value="ECO:0007669"/>
    <property type="project" value="InterPro"/>
</dbReference>
<dbReference type="InterPro" id="IPR006846">
    <property type="entry name" value="Ribosomal_eS30"/>
</dbReference>
<name>A0A8S1SYA3_9CILI</name>
<dbReference type="EMBL" id="CAJJDO010000012">
    <property type="protein sequence ID" value="CAD8143432.1"/>
    <property type="molecule type" value="Genomic_DNA"/>
</dbReference>
<dbReference type="OrthoDB" id="302928at2759"/>
<dbReference type="GO" id="GO:0003735">
    <property type="term" value="F:structural constituent of ribosome"/>
    <property type="evidence" value="ECO:0007669"/>
    <property type="project" value="UniProtKB-UniRule"/>
</dbReference>
<dbReference type="Pfam" id="PF04758">
    <property type="entry name" value="Ribosomal_S30"/>
    <property type="match status" value="1"/>
</dbReference>
<comment type="similarity">
    <text evidence="3">Belongs to the eukaryotic ribosomal protein eS30 family.</text>
</comment>
<keyword evidence="6" id="KW-1185">Reference proteome</keyword>
<evidence type="ECO:0000256" key="4">
    <source>
        <dbReference type="SAM" id="MobiDB-lite"/>
    </source>
</evidence>
<feature type="region of interest" description="Disordered" evidence="4">
    <location>
        <begin position="1"/>
        <end position="23"/>
    </location>
</feature>
<reference evidence="5" key="1">
    <citation type="submission" date="2021-01" db="EMBL/GenBank/DDBJ databases">
        <authorList>
            <consortium name="Genoscope - CEA"/>
            <person name="William W."/>
        </authorList>
    </citation>
    <scope>NUCLEOTIDE SEQUENCE</scope>
</reference>
<evidence type="ECO:0000313" key="5">
    <source>
        <dbReference type="EMBL" id="CAD8143432.1"/>
    </source>
</evidence>
<accession>A0A8S1SYA3</accession>
<dbReference type="GO" id="GO:1990904">
    <property type="term" value="C:ribonucleoprotein complex"/>
    <property type="evidence" value="ECO:0007669"/>
    <property type="project" value="UniProtKB-KW"/>
</dbReference>
<feature type="compositionally biased region" description="Basic residues" evidence="4">
    <location>
        <begin position="1"/>
        <end position="18"/>
    </location>
</feature>
<keyword evidence="1 3" id="KW-0689">Ribosomal protein</keyword>
<evidence type="ECO:0000313" key="6">
    <source>
        <dbReference type="Proteomes" id="UP000689195"/>
    </source>
</evidence>
<evidence type="ECO:0000256" key="2">
    <source>
        <dbReference type="ARBA" id="ARBA00023274"/>
    </source>
</evidence>
<comment type="caution">
    <text evidence="5">The sequence shown here is derived from an EMBL/GenBank/DDBJ whole genome shotgun (WGS) entry which is preliminary data.</text>
</comment>
<gene>
    <name evidence="5" type="ORF">PPENT_87.1.T0120226</name>
</gene>
<evidence type="ECO:0000256" key="1">
    <source>
        <dbReference type="ARBA" id="ARBA00022980"/>
    </source>
</evidence>
<keyword evidence="2 3" id="KW-0687">Ribonucleoprotein</keyword>
<dbReference type="AlphaFoldDB" id="A0A8S1SYA3"/>
<organism evidence="5 6">
    <name type="scientific">Paramecium pentaurelia</name>
    <dbReference type="NCBI Taxonomy" id="43138"/>
    <lineage>
        <taxon>Eukaryota</taxon>
        <taxon>Sar</taxon>
        <taxon>Alveolata</taxon>
        <taxon>Ciliophora</taxon>
        <taxon>Intramacronucleata</taxon>
        <taxon>Oligohymenophorea</taxon>
        <taxon>Peniculida</taxon>
        <taxon>Parameciidae</taxon>
        <taxon>Paramecium</taxon>
    </lineage>
</organism>
<sequence>MGKLHRTLAKASKVRKHTPKIEKQVRRQKFQKVELIKEFNWSNYFWSRTLIKKRTKLACRKKGFN</sequence>
<protein>
    <recommendedName>
        <fullName evidence="3">40S ribosomal protein S30</fullName>
    </recommendedName>
</protein>
<evidence type="ECO:0000256" key="3">
    <source>
        <dbReference type="RuleBase" id="RU364011"/>
    </source>
</evidence>
<dbReference type="Proteomes" id="UP000689195">
    <property type="component" value="Unassembled WGS sequence"/>
</dbReference>